<feature type="transmembrane region" description="Helical" evidence="7">
    <location>
        <begin position="6"/>
        <end position="24"/>
    </location>
</feature>
<keyword evidence="4 7" id="KW-0812">Transmembrane</keyword>
<sequence>MDVKELFTFALTVFIGYFAVMNPLTKAPVFISLTRGAGIEKEHRVARKAGIAAFLILLSFVLLGKYIFFVFGLTIPAFKITGGIVVFFVGFEMLQSKRSSINNPRSVNFDESISISPLAIPIMAGPGTIITGMNFVTNADWIHILIVVLMSALICYLNYLAYYWSGSLMKILGENIMVAIHKLMGMVLAILGTNMVLDGIDIFIKSGLLSATI</sequence>
<feature type="transmembrane region" description="Helical" evidence="7">
    <location>
        <begin position="69"/>
        <end position="94"/>
    </location>
</feature>
<comment type="subcellular location">
    <subcellularLocation>
        <location evidence="1 7">Cell membrane</location>
        <topology evidence="1 7">Multi-pass membrane protein</topology>
    </subcellularLocation>
</comment>
<evidence type="ECO:0000256" key="2">
    <source>
        <dbReference type="ARBA" id="ARBA00009784"/>
    </source>
</evidence>
<feature type="transmembrane region" description="Helical" evidence="7">
    <location>
        <begin position="45"/>
        <end position="63"/>
    </location>
</feature>
<keyword evidence="6 7" id="KW-0472">Membrane</keyword>
<gene>
    <name evidence="8" type="ORF">IAC44_05270</name>
</gene>
<evidence type="ECO:0000256" key="3">
    <source>
        <dbReference type="ARBA" id="ARBA00022475"/>
    </source>
</evidence>
<organism evidence="8 9">
    <name type="scientific">Candidatus Merdimorpha stercoravium</name>
    <dbReference type="NCBI Taxonomy" id="2840863"/>
    <lineage>
        <taxon>Bacteria</taxon>
        <taxon>Pseudomonadati</taxon>
        <taxon>Bacteroidota</taxon>
        <taxon>Flavobacteriia</taxon>
        <taxon>Flavobacteriales</taxon>
        <taxon>Candidatus Merdimorpha</taxon>
    </lineage>
</organism>
<reference evidence="8" key="1">
    <citation type="submission" date="2020-10" db="EMBL/GenBank/DDBJ databases">
        <authorList>
            <person name="Gilroy R."/>
        </authorList>
    </citation>
    <scope>NUCLEOTIDE SEQUENCE</scope>
    <source>
        <strain evidence="8">1383</strain>
    </source>
</reference>
<comment type="similarity">
    <text evidence="2 7">Belongs to the UPF0056 (MarC) family.</text>
</comment>
<evidence type="ECO:0000256" key="5">
    <source>
        <dbReference type="ARBA" id="ARBA00022989"/>
    </source>
</evidence>
<evidence type="ECO:0000256" key="1">
    <source>
        <dbReference type="ARBA" id="ARBA00004651"/>
    </source>
</evidence>
<evidence type="ECO:0000256" key="4">
    <source>
        <dbReference type="ARBA" id="ARBA00022692"/>
    </source>
</evidence>
<dbReference type="PANTHER" id="PTHR33508">
    <property type="entry name" value="UPF0056 MEMBRANE PROTEIN YHCE"/>
    <property type="match status" value="1"/>
</dbReference>
<protein>
    <recommendedName>
        <fullName evidence="7">UPF0056 membrane protein</fullName>
    </recommendedName>
</protein>
<evidence type="ECO:0000256" key="7">
    <source>
        <dbReference type="RuleBase" id="RU362048"/>
    </source>
</evidence>
<dbReference type="AlphaFoldDB" id="A0A9D1HAG2"/>
<dbReference type="NCBIfam" id="TIGR00427">
    <property type="entry name" value="NAAT family transporter"/>
    <property type="match status" value="1"/>
</dbReference>
<evidence type="ECO:0000256" key="6">
    <source>
        <dbReference type="ARBA" id="ARBA00023136"/>
    </source>
</evidence>
<dbReference type="GO" id="GO:0005886">
    <property type="term" value="C:plasma membrane"/>
    <property type="evidence" value="ECO:0007669"/>
    <property type="project" value="UniProtKB-SubCell"/>
</dbReference>
<reference evidence="8" key="2">
    <citation type="journal article" date="2021" name="PeerJ">
        <title>Extensive microbial diversity within the chicken gut microbiome revealed by metagenomics and culture.</title>
        <authorList>
            <person name="Gilroy R."/>
            <person name="Ravi A."/>
            <person name="Getino M."/>
            <person name="Pursley I."/>
            <person name="Horton D.L."/>
            <person name="Alikhan N.F."/>
            <person name="Baker D."/>
            <person name="Gharbi K."/>
            <person name="Hall N."/>
            <person name="Watson M."/>
            <person name="Adriaenssens E.M."/>
            <person name="Foster-Nyarko E."/>
            <person name="Jarju S."/>
            <person name="Secka A."/>
            <person name="Antonio M."/>
            <person name="Oren A."/>
            <person name="Chaudhuri R.R."/>
            <person name="La Ragione R."/>
            <person name="Hildebrand F."/>
            <person name="Pallen M.J."/>
        </authorList>
    </citation>
    <scope>NUCLEOTIDE SEQUENCE</scope>
    <source>
        <strain evidence="8">1383</strain>
    </source>
</reference>
<evidence type="ECO:0000313" key="9">
    <source>
        <dbReference type="Proteomes" id="UP000824161"/>
    </source>
</evidence>
<evidence type="ECO:0000313" key="8">
    <source>
        <dbReference type="EMBL" id="HIT98234.1"/>
    </source>
</evidence>
<dbReference type="EMBL" id="DVLY01000132">
    <property type="protein sequence ID" value="HIT98234.1"/>
    <property type="molecule type" value="Genomic_DNA"/>
</dbReference>
<name>A0A9D1HAG2_9FLAO</name>
<feature type="transmembrane region" description="Helical" evidence="7">
    <location>
        <begin position="141"/>
        <end position="162"/>
    </location>
</feature>
<accession>A0A9D1HAG2</accession>
<dbReference type="PANTHER" id="PTHR33508:SF1">
    <property type="entry name" value="UPF0056 MEMBRANE PROTEIN YHCE"/>
    <property type="match status" value="1"/>
</dbReference>
<comment type="caution">
    <text evidence="8">The sequence shown here is derived from an EMBL/GenBank/DDBJ whole genome shotgun (WGS) entry which is preliminary data.</text>
</comment>
<proteinExistence type="inferred from homology"/>
<feature type="transmembrane region" description="Helical" evidence="7">
    <location>
        <begin position="183"/>
        <end position="204"/>
    </location>
</feature>
<keyword evidence="5 7" id="KW-1133">Transmembrane helix</keyword>
<dbReference type="Pfam" id="PF01914">
    <property type="entry name" value="MarC"/>
    <property type="match status" value="1"/>
</dbReference>
<dbReference type="InterPro" id="IPR002771">
    <property type="entry name" value="Multi_antbiot-R_MarC"/>
</dbReference>
<keyword evidence="3" id="KW-1003">Cell membrane</keyword>
<feature type="transmembrane region" description="Helical" evidence="7">
    <location>
        <begin position="115"/>
        <end position="135"/>
    </location>
</feature>
<dbReference type="Proteomes" id="UP000824161">
    <property type="component" value="Unassembled WGS sequence"/>
</dbReference>